<feature type="domain" description="EXPERA" evidence="8">
    <location>
        <begin position="8"/>
        <end position="139"/>
    </location>
</feature>
<name>A0ABM4A7B6_ZIZJJ</name>
<proteinExistence type="inferred from homology"/>
<dbReference type="Pfam" id="PF05241">
    <property type="entry name" value="EBP"/>
    <property type="match status" value="1"/>
</dbReference>
<evidence type="ECO:0000256" key="5">
    <source>
        <dbReference type="ARBA" id="ARBA00022989"/>
    </source>
</evidence>
<protein>
    <submittedName>
        <fullName evidence="10">Uncharacterized protein LOC125418268</fullName>
    </submittedName>
</protein>
<dbReference type="Proteomes" id="UP001652623">
    <property type="component" value="Chromosome 4"/>
</dbReference>
<feature type="transmembrane region" description="Helical" evidence="7">
    <location>
        <begin position="63"/>
        <end position="84"/>
    </location>
</feature>
<dbReference type="InterPro" id="IPR033118">
    <property type="entry name" value="EXPERA"/>
</dbReference>
<dbReference type="InterPro" id="IPR016964">
    <property type="entry name" value="Sigma2_recept"/>
</dbReference>
<gene>
    <name evidence="10" type="primary">LOC125418268</name>
</gene>
<keyword evidence="4" id="KW-0256">Endoplasmic reticulum</keyword>
<dbReference type="PANTHER" id="PTHR31204">
    <property type="entry name" value="SIGMA INTRACELLULAR RECEPTOR 2"/>
    <property type="match status" value="1"/>
</dbReference>
<evidence type="ECO:0000256" key="7">
    <source>
        <dbReference type="PIRNR" id="PIRNR031032"/>
    </source>
</evidence>
<feature type="transmembrane region" description="Helical" evidence="7">
    <location>
        <begin position="128"/>
        <end position="149"/>
    </location>
</feature>
<keyword evidence="3 7" id="KW-0812">Transmembrane</keyword>
<evidence type="ECO:0000313" key="10">
    <source>
        <dbReference type="RefSeq" id="XP_060672614.1"/>
    </source>
</evidence>
<evidence type="ECO:0000259" key="8">
    <source>
        <dbReference type="PROSITE" id="PS51751"/>
    </source>
</evidence>
<feature type="transmembrane region" description="Helical" evidence="7">
    <location>
        <begin position="7"/>
        <end position="27"/>
    </location>
</feature>
<sequence>MGAFGELIDAILFLFFTVIAVAASLIGSQTCLPPSLFPNFLVDLKNWCATEFGDYLINQKPHFVVGIFWLELVFQWPLALLNICGFDCQILVQTTCLMYGVSVISTMVPMLSELVWSGKASDKLLTMYFPFMGLGVLATLRGLLLPHFAKTIPTDGKKPSLARKKRA</sequence>
<comment type="similarity">
    <text evidence="2">Belongs to the TMEM97/sigma-2 receptor family.</text>
</comment>
<dbReference type="PROSITE" id="PS51751">
    <property type="entry name" value="EXPERA"/>
    <property type="match status" value="1"/>
</dbReference>
<evidence type="ECO:0000256" key="3">
    <source>
        <dbReference type="ARBA" id="ARBA00022692"/>
    </source>
</evidence>
<dbReference type="PIRSF" id="PIRSF031032">
    <property type="entry name" value="TMP_97_prd"/>
    <property type="match status" value="1"/>
</dbReference>
<organism evidence="9 10">
    <name type="scientific">Ziziphus jujuba</name>
    <name type="common">Chinese jujube</name>
    <name type="synonym">Ziziphus sativa</name>
    <dbReference type="NCBI Taxonomy" id="326968"/>
    <lineage>
        <taxon>Eukaryota</taxon>
        <taxon>Viridiplantae</taxon>
        <taxon>Streptophyta</taxon>
        <taxon>Embryophyta</taxon>
        <taxon>Tracheophyta</taxon>
        <taxon>Spermatophyta</taxon>
        <taxon>Magnoliopsida</taxon>
        <taxon>eudicotyledons</taxon>
        <taxon>Gunneridae</taxon>
        <taxon>Pentapetalae</taxon>
        <taxon>rosids</taxon>
        <taxon>fabids</taxon>
        <taxon>Rosales</taxon>
        <taxon>Rhamnaceae</taxon>
        <taxon>Paliureae</taxon>
        <taxon>Ziziphus</taxon>
    </lineage>
</organism>
<dbReference type="PANTHER" id="PTHR31204:SF1">
    <property type="entry name" value="SIGMA INTRACELLULAR RECEPTOR 2"/>
    <property type="match status" value="1"/>
</dbReference>
<evidence type="ECO:0000256" key="1">
    <source>
        <dbReference type="ARBA" id="ARBA00004477"/>
    </source>
</evidence>
<keyword evidence="5 7" id="KW-1133">Transmembrane helix</keyword>
<dbReference type="GeneID" id="125418268"/>
<evidence type="ECO:0000256" key="4">
    <source>
        <dbReference type="ARBA" id="ARBA00022824"/>
    </source>
</evidence>
<comment type="subcellular location">
    <subcellularLocation>
        <location evidence="1">Endoplasmic reticulum membrane</location>
        <topology evidence="1">Multi-pass membrane protein</topology>
    </subcellularLocation>
</comment>
<accession>A0ABM4A7B6</accession>
<evidence type="ECO:0000256" key="2">
    <source>
        <dbReference type="ARBA" id="ARBA00009096"/>
    </source>
</evidence>
<feature type="transmembrane region" description="Helical" evidence="7">
    <location>
        <begin position="96"/>
        <end position="116"/>
    </location>
</feature>
<keyword evidence="6 7" id="KW-0472">Membrane</keyword>
<evidence type="ECO:0000313" key="9">
    <source>
        <dbReference type="Proteomes" id="UP001652623"/>
    </source>
</evidence>
<evidence type="ECO:0000256" key="6">
    <source>
        <dbReference type="ARBA" id="ARBA00023136"/>
    </source>
</evidence>
<reference evidence="10" key="1">
    <citation type="submission" date="2025-08" db="UniProtKB">
        <authorList>
            <consortium name="RefSeq"/>
        </authorList>
    </citation>
    <scope>IDENTIFICATION</scope>
    <source>
        <tissue evidence="10">Seedling</tissue>
    </source>
</reference>
<dbReference type="RefSeq" id="XP_060672614.1">
    <property type="nucleotide sequence ID" value="XM_060816631.1"/>
</dbReference>
<keyword evidence="9" id="KW-1185">Reference proteome</keyword>
<dbReference type="InterPro" id="IPR051987">
    <property type="entry name" value="Sigma-2_receptor-like"/>
</dbReference>